<evidence type="ECO:0000256" key="1">
    <source>
        <dbReference type="SAM" id="MobiDB-lite"/>
    </source>
</evidence>
<reference evidence="2 3" key="1">
    <citation type="submission" date="2023-03" db="EMBL/GenBank/DDBJ databases">
        <title>High-quality genome of Scylla paramamosain provides insights in environmental adaptation.</title>
        <authorList>
            <person name="Zhang L."/>
        </authorList>
    </citation>
    <scope>NUCLEOTIDE SEQUENCE [LARGE SCALE GENOMIC DNA]</scope>
    <source>
        <strain evidence="2">LZ_2023a</strain>
        <tissue evidence="2">Muscle</tissue>
    </source>
</reference>
<keyword evidence="3" id="KW-1185">Reference proteome</keyword>
<protein>
    <recommendedName>
        <fullName evidence="4">Four-jointed box protein 1</fullName>
    </recommendedName>
</protein>
<dbReference type="PANTHER" id="PTHR13147:SF5">
    <property type="entry name" value="FOUR-JOINTED BOX PROTEIN 1"/>
    <property type="match status" value="1"/>
</dbReference>
<dbReference type="AlphaFoldDB" id="A0AAW0SVP1"/>
<dbReference type="EMBL" id="JARAKH010000044">
    <property type="protein sequence ID" value="KAK8378969.1"/>
    <property type="molecule type" value="Genomic_DNA"/>
</dbReference>
<dbReference type="GO" id="GO:0005615">
    <property type="term" value="C:extracellular space"/>
    <property type="evidence" value="ECO:0007669"/>
    <property type="project" value="TreeGrafter"/>
</dbReference>
<dbReference type="PANTHER" id="PTHR13147">
    <property type="entry name" value="FOUR-JOINTED BOX PROTEIN 1"/>
    <property type="match status" value="1"/>
</dbReference>
<evidence type="ECO:0000313" key="3">
    <source>
        <dbReference type="Proteomes" id="UP001487740"/>
    </source>
</evidence>
<name>A0AAW0SVP1_SCYPA</name>
<proteinExistence type="predicted"/>
<dbReference type="InterPro" id="IPR024868">
    <property type="entry name" value="FJX1/FJ"/>
</dbReference>
<comment type="caution">
    <text evidence="2">The sequence shown here is derived from an EMBL/GenBank/DDBJ whole genome shotgun (WGS) entry which is preliminary data.</text>
</comment>
<dbReference type="EMBL" id="JARAKH010000044">
    <property type="protein sequence ID" value="KAK8378968.1"/>
    <property type="molecule type" value="Genomic_DNA"/>
</dbReference>
<evidence type="ECO:0008006" key="4">
    <source>
        <dbReference type="Google" id="ProtNLM"/>
    </source>
</evidence>
<dbReference type="PRINTS" id="PR02072">
    <property type="entry name" value="4JOINTEDBOX1"/>
</dbReference>
<accession>A0AAW0SVP1</accession>
<dbReference type="GO" id="GO:0007267">
    <property type="term" value="P:cell-cell signaling"/>
    <property type="evidence" value="ECO:0007669"/>
    <property type="project" value="TreeGrafter"/>
</dbReference>
<dbReference type="Proteomes" id="UP001487740">
    <property type="component" value="Unassembled WGS sequence"/>
</dbReference>
<organism evidence="2 3">
    <name type="scientific">Scylla paramamosain</name>
    <name type="common">Mud crab</name>
    <dbReference type="NCBI Taxonomy" id="85552"/>
    <lineage>
        <taxon>Eukaryota</taxon>
        <taxon>Metazoa</taxon>
        <taxon>Ecdysozoa</taxon>
        <taxon>Arthropoda</taxon>
        <taxon>Crustacea</taxon>
        <taxon>Multicrustacea</taxon>
        <taxon>Malacostraca</taxon>
        <taxon>Eumalacostraca</taxon>
        <taxon>Eucarida</taxon>
        <taxon>Decapoda</taxon>
        <taxon>Pleocyemata</taxon>
        <taxon>Brachyura</taxon>
        <taxon>Eubrachyura</taxon>
        <taxon>Portunoidea</taxon>
        <taxon>Portunidae</taxon>
        <taxon>Portuninae</taxon>
        <taxon>Scylla</taxon>
    </lineage>
</organism>
<gene>
    <name evidence="2" type="ORF">O3P69_009595</name>
</gene>
<sequence length="428" mass="47323">MSFFDFSIKDDGAGGGAGAGEGVGEQAPQEHESTTFRTPVVRPSWAQLPLPPLRLVGRSGLEVVREGVMFSPDVEARLKDPGMSDEDVGRLLWQLRSRKVTELRDPSWERCGRPKNQWVRFSGGVAACARYRYPDDHLLLGEVLSFYLARLLQISRVPPATLARPDHPRWIAAAPQMERAGWGAAPVVVLTPWLPDLVRDYMPASLHHALATNTTLGMATEETWGTDGGTEGGDEGRSHHPQLRDVSEGELVRLLQWSDLLLFDFLTANYDRVAYMMDAAEGEGRPEVLAGTVHNLVLNRATGGLWLLDNESGLVDGYSVLYGNGDPTQATRFASFHQKLLRSMCLFRRTTLGAVLGLAAHPKPHELLVEFARENEPLLYLLPDPLRHQPFLSRLSDRLQEVRAWVGECARKAVTAGVGVKRRGSLVT</sequence>
<evidence type="ECO:0000313" key="2">
    <source>
        <dbReference type="EMBL" id="KAK8378969.1"/>
    </source>
</evidence>
<feature type="region of interest" description="Disordered" evidence="1">
    <location>
        <begin position="1"/>
        <end position="37"/>
    </location>
</feature>
<feature type="compositionally biased region" description="Gly residues" evidence="1">
    <location>
        <begin position="13"/>
        <end position="23"/>
    </location>
</feature>